<feature type="region of interest" description="Disordered" evidence="1">
    <location>
        <begin position="276"/>
        <end position="316"/>
    </location>
</feature>
<feature type="compositionally biased region" description="Low complexity" evidence="1">
    <location>
        <begin position="279"/>
        <end position="316"/>
    </location>
</feature>
<evidence type="ECO:0000256" key="1">
    <source>
        <dbReference type="SAM" id="MobiDB-lite"/>
    </source>
</evidence>
<feature type="transmembrane region" description="Helical" evidence="2">
    <location>
        <begin position="60"/>
        <end position="78"/>
    </location>
</feature>
<comment type="caution">
    <text evidence="3">The sequence shown here is derived from an EMBL/GenBank/DDBJ whole genome shotgun (WGS) entry which is preliminary data.</text>
</comment>
<reference evidence="3 4" key="1">
    <citation type="submission" date="2024-02" db="EMBL/GenBank/DDBJ databases">
        <title>Rhodopirellula caenicola NBRC 110016.</title>
        <authorList>
            <person name="Ichikawa N."/>
            <person name="Katano-Makiyama Y."/>
            <person name="Hidaka K."/>
        </authorList>
    </citation>
    <scope>NUCLEOTIDE SEQUENCE [LARGE SCALE GENOMIC DNA]</scope>
    <source>
        <strain evidence="3 4">NBRC 110016</strain>
    </source>
</reference>
<evidence type="ECO:0008006" key="5">
    <source>
        <dbReference type="Google" id="ProtNLM"/>
    </source>
</evidence>
<evidence type="ECO:0000313" key="4">
    <source>
        <dbReference type="Proteomes" id="UP001416858"/>
    </source>
</evidence>
<feature type="transmembrane region" description="Helical" evidence="2">
    <location>
        <begin position="183"/>
        <end position="206"/>
    </location>
</feature>
<feature type="transmembrane region" description="Helical" evidence="2">
    <location>
        <begin position="21"/>
        <end position="40"/>
    </location>
</feature>
<organism evidence="3 4">
    <name type="scientific">Novipirellula caenicola</name>
    <dbReference type="NCBI Taxonomy" id="1536901"/>
    <lineage>
        <taxon>Bacteria</taxon>
        <taxon>Pseudomonadati</taxon>
        <taxon>Planctomycetota</taxon>
        <taxon>Planctomycetia</taxon>
        <taxon>Pirellulales</taxon>
        <taxon>Pirellulaceae</taxon>
        <taxon>Novipirellula</taxon>
    </lineage>
</organism>
<proteinExistence type="predicted"/>
<accession>A0ABP9VZZ9</accession>
<gene>
    <name evidence="3" type="ORF">Rcae01_06214</name>
</gene>
<feature type="transmembrane region" description="Helical" evidence="2">
    <location>
        <begin position="131"/>
        <end position="149"/>
    </location>
</feature>
<dbReference type="EMBL" id="BAABRO010000027">
    <property type="protein sequence ID" value="GAA5510704.1"/>
    <property type="molecule type" value="Genomic_DNA"/>
</dbReference>
<dbReference type="Proteomes" id="UP001416858">
    <property type="component" value="Unassembled WGS sequence"/>
</dbReference>
<feature type="transmembrane region" description="Helical" evidence="2">
    <location>
        <begin position="106"/>
        <end position="125"/>
    </location>
</feature>
<protein>
    <recommendedName>
        <fullName evidence="5">Prenyltransferase</fullName>
    </recommendedName>
</protein>
<evidence type="ECO:0000256" key="2">
    <source>
        <dbReference type="SAM" id="Phobius"/>
    </source>
</evidence>
<keyword evidence="4" id="KW-1185">Reference proteome</keyword>
<keyword evidence="2" id="KW-0472">Membrane</keyword>
<dbReference type="RefSeq" id="WP_345688848.1">
    <property type="nucleotide sequence ID" value="NZ_BAABRO010000027.1"/>
</dbReference>
<evidence type="ECO:0000313" key="3">
    <source>
        <dbReference type="EMBL" id="GAA5510704.1"/>
    </source>
</evidence>
<keyword evidence="2" id="KW-1133">Transmembrane helix</keyword>
<sequence length="348" mass="37267">MATILSDSSQATTRSWRGLISIPNILSLDAPLVAIGWQWLIRSAFVDPAASPVQPNGTPMMTASTVVLFMTVWLIYTADRLLDCRRMNFCRNAAPRHRFAKRWSSLLWPLWCVVLITGGLIAFTYLHRELLFGGGILLGFVALYAAAVHDAPSRRRGLPKEFIVGSLFAIGVSLPVVTSRVTFSLVVTIALMAALFVLNCLCVATAQRPSDRQQGMDSAVLMYPQLSVYLPWLAGGLATVSAGLGIGGWIPLSIATPTSLSSFLLIPIAWSIDDRPHHPSSSHPSSSHPSSSHPSSSHPSSSHPSSSQCSSSQCSSSQCSTSPCNSSSLGELADFALLSPFLVMAIVT</sequence>
<feature type="transmembrane region" description="Helical" evidence="2">
    <location>
        <begin position="226"/>
        <end position="246"/>
    </location>
</feature>
<feature type="transmembrane region" description="Helical" evidence="2">
    <location>
        <begin position="161"/>
        <end position="177"/>
    </location>
</feature>
<name>A0ABP9VZZ9_9BACT</name>
<keyword evidence="2" id="KW-0812">Transmembrane</keyword>